<keyword evidence="3" id="KW-1185">Reference proteome</keyword>
<reference evidence="2 3" key="1">
    <citation type="submission" date="2020-10" db="EMBL/GenBank/DDBJ databases">
        <title>Complete genome sequence of Corynebacterium jeddahense DSM 45997, type strain of Corynebacterium jeddahense.</title>
        <authorList>
            <person name="Busche T."/>
            <person name="Kalinowski J."/>
            <person name="Ruckert C."/>
        </authorList>
    </citation>
    <scope>NUCLEOTIDE SEQUENCE [LARGE SCALE GENOMIC DNA]</scope>
    <source>
        <strain evidence="2 3">DSM 45997</strain>
    </source>
</reference>
<evidence type="ECO:0000256" key="1">
    <source>
        <dbReference type="SAM" id="Phobius"/>
    </source>
</evidence>
<dbReference type="RefSeq" id="WP_157034532.1">
    <property type="nucleotide sequence ID" value="NZ_CBYN010000139.1"/>
</dbReference>
<protein>
    <recommendedName>
        <fullName evidence="4">Secreted protein</fullName>
    </recommendedName>
</protein>
<proteinExistence type="predicted"/>
<name>A0ABY7UKW2_9CORY</name>
<evidence type="ECO:0008006" key="4">
    <source>
        <dbReference type="Google" id="ProtNLM"/>
    </source>
</evidence>
<evidence type="ECO:0000313" key="2">
    <source>
        <dbReference type="EMBL" id="WCZ39352.1"/>
    </source>
</evidence>
<keyword evidence="1" id="KW-0472">Membrane</keyword>
<gene>
    <name evidence="2" type="ORF">CJEDD_08815</name>
</gene>
<dbReference type="EMBL" id="CP063194">
    <property type="protein sequence ID" value="WCZ39352.1"/>
    <property type="molecule type" value="Genomic_DNA"/>
</dbReference>
<keyword evidence="1" id="KW-1133">Transmembrane helix</keyword>
<feature type="transmembrane region" description="Helical" evidence="1">
    <location>
        <begin position="54"/>
        <end position="77"/>
    </location>
</feature>
<accession>A0ABY7UKW2</accession>
<dbReference type="Proteomes" id="UP001218071">
    <property type="component" value="Chromosome"/>
</dbReference>
<organism evidence="2 3">
    <name type="scientific">Corynebacterium jeddahense</name>
    <dbReference type="NCBI Taxonomy" id="1414719"/>
    <lineage>
        <taxon>Bacteria</taxon>
        <taxon>Bacillati</taxon>
        <taxon>Actinomycetota</taxon>
        <taxon>Actinomycetes</taxon>
        <taxon>Mycobacteriales</taxon>
        <taxon>Corynebacteriaceae</taxon>
        <taxon>Corynebacterium</taxon>
    </lineage>
</organism>
<sequence length="199" mass="20241">MKKPVLAMGMAATLAAGSIVSPNGMAVAGAAEVGNGVVDKQRLEGSSSDGEGLSPGAIVAIVLGVLAAVSAAGFAAVQQGLLELPALPKGSAPQNGGGAPKRGACDAGQFDRLVPGWPAGFGTHVDYCDGQWAVAGAKGTDWIVYFRYVGDRWTVVPSNGTKQSGMKRACYNGITLREQGAPEEFIRRAPICTPGEIGK</sequence>
<evidence type="ECO:0000313" key="3">
    <source>
        <dbReference type="Proteomes" id="UP001218071"/>
    </source>
</evidence>
<keyword evidence="1" id="KW-0812">Transmembrane</keyword>